<feature type="domain" description="DH" evidence="3">
    <location>
        <begin position="453"/>
        <end position="638"/>
    </location>
</feature>
<dbReference type="GO" id="GO:0005737">
    <property type="term" value="C:cytoplasm"/>
    <property type="evidence" value="ECO:0007669"/>
    <property type="project" value="UniProtKB-ARBA"/>
</dbReference>
<evidence type="ECO:0000256" key="1">
    <source>
        <dbReference type="ARBA" id="ARBA00022658"/>
    </source>
</evidence>
<reference evidence="4 5" key="1">
    <citation type="submission" date="2024-02" db="EMBL/GenBank/DDBJ databases">
        <title>Chromosome-scale genome assembly of the rough periwinkle Littorina saxatilis.</title>
        <authorList>
            <person name="De Jode A."/>
            <person name="Faria R."/>
            <person name="Formenti G."/>
            <person name="Sims Y."/>
            <person name="Smith T.P."/>
            <person name="Tracey A."/>
            <person name="Wood J.M.D."/>
            <person name="Zagrodzka Z.B."/>
            <person name="Johannesson K."/>
            <person name="Butlin R.K."/>
            <person name="Leder E.H."/>
        </authorList>
    </citation>
    <scope>NUCLEOTIDE SEQUENCE [LARGE SCALE GENOMIC DNA]</scope>
    <source>
        <strain evidence="4">Snail1</strain>
        <tissue evidence="4">Muscle</tissue>
    </source>
</reference>
<evidence type="ECO:0000313" key="4">
    <source>
        <dbReference type="EMBL" id="KAK7094017.1"/>
    </source>
</evidence>
<feature type="compositionally biased region" description="Polar residues" evidence="2">
    <location>
        <begin position="51"/>
        <end position="70"/>
    </location>
</feature>
<dbReference type="FunFam" id="1.20.900.10:FF:000003">
    <property type="entry name" value="Rho guanine nucleotide exchange factor 10 like"/>
    <property type="match status" value="1"/>
</dbReference>
<dbReference type="Gene3D" id="1.20.900.10">
    <property type="entry name" value="Dbl homology (DH) domain"/>
    <property type="match status" value="1"/>
</dbReference>
<comment type="caution">
    <text evidence="4">The sequence shown here is derived from an EMBL/GenBank/DDBJ whole genome shotgun (WGS) entry which is preliminary data.</text>
</comment>
<keyword evidence="1" id="KW-0344">Guanine-nucleotide releasing factor</keyword>
<dbReference type="Pfam" id="PF19057">
    <property type="entry name" value="PH_19"/>
    <property type="match status" value="1"/>
</dbReference>
<accession>A0AAN9AVW2</accession>
<dbReference type="InterPro" id="IPR000219">
    <property type="entry name" value="DH_dom"/>
</dbReference>
<dbReference type="PANTHER" id="PTHR12877:SF7">
    <property type="entry name" value="RHO GUANINE NUCLEOTIDE EXCHANGE FACTOR 10-LIKE PROTEIN"/>
    <property type="match status" value="1"/>
</dbReference>
<dbReference type="GO" id="GO:0005085">
    <property type="term" value="F:guanyl-nucleotide exchange factor activity"/>
    <property type="evidence" value="ECO:0007669"/>
    <property type="project" value="UniProtKB-KW"/>
</dbReference>
<feature type="compositionally biased region" description="Acidic residues" evidence="2">
    <location>
        <begin position="365"/>
        <end position="375"/>
    </location>
</feature>
<dbReference type="SUPFAM" id="SSF48065">
    <property type="entry name" value="DBL homology domain (DH-domain)"/>
    <property type="match status" value="1"/>
</dbReference>
<dbReference type="InterPro" id="IPR039919">
    <property type="entry name" value="ARHGEF10/ARHGEF17"/>
</dbReference>
<dbReference type="GO" id="GO:0030036">
    <property type="term" value="P:actin cytoskeleton organization"/>
    <property type="evidence" value="ECO:0007669"/>
    <property type="project" value="TreeGrafter"/>
</dbReference>
<sequence>MASPPPLEIQPSDETDSLYTDAASVAISEPNYVDALSVSAADDKQEVYCDVSSSSNIGTLNTASSGSPDSSFHDAEEVQPLREQPTMNEVSQQPPMNGDHHQYQDDRRVYFELEKRESTGEDTADESQTQKADGKFKGKTLTKAKVNVAARARLFEVTNADTKDDVTYDIPPPRSTANDIDGAPGKRSSLPSRNDVYEITVFGDSNQGNKDFQSNLEGSGIYEVVGNSQAPKTAASKPDSSEEQGPLVCSAKSKPSPPSPSTPTELSGSGGFLTCKQGTPRQDPVQVFLPSHNEIETEYNRLQFSRNAEPKSTPEEAGYHSLDRHRSSPRDPSTSEPIYDCAENIGNRHSWDSEEWSDGSWGSSEFEEDETEEGYMAEPEFPAPTKPLPRKPRQSNSDSLHRFPALLNKFKPNRAPIYEDIDAVCLPVTINTSKHPPPALPPPPPGLSDSETKRRCVVELTISSERSYIDSLERIVQEYEKQILEVIPHPKAHVRSVFRESREILNHHKMFQIQLSDTVRSWDKDGMIGDIFTASFSKSMLVDAYSNYVNNFAAGMDEIRTVQQNRPNFEEFLKNKEKSSYDRLSIFGLMVKPIQRFPQFIMLLQDLIKYTSHSHKDRRHLQLALTELENVTHKLNERKRLSEQYFQATQTMQLLPRQLPSQVLSSRNMEKPRRLIRFDNFDQIDGEMENMKSSTRRLILMDDLLVCVKVGLKDQDGFMMERYRLKWAARLCDVDLKDTAMTPDMRNVVKMDPKRLNMLASQLEKPAEDPFHLYADLRDMLHDLTVFGNITNLMQSLRRNYQGYVSGSVRSVS</sequence>
<feature type="compositionally biased region" description="Polar residues" evidence="2">
    <location>
        <begin position="85"/>
        <end position="95"/>
    </location>
</feature>
<gene>
    <name evidence="4" type="ORF">V1264_007693</name>
</gene>
<dbReference type="InterPro" id="IPR035899">
    <property type="entry name" value="DBL_dom_sf"/>
</dbReference>
<feature type="compositionally biased region" description="Basic and acidic residues" evidence="2">
    <location>
        <begin position="308"/>
        <end position="329"/>
    </location>
</feature>
<dbReference type="GO" id="GO:0051496">
    <property type="term" value="P:positive regulation of stress fiber assembly"/>
    <property type="evidence" value="ECO:0007669"/>
    <property type="project" value="TreeGrafter"/>
</dbReference>
<dbReference type="EMBL" id="JBAMIC010000019">
    <property type="protein sequence ID" value="KAK7094017.1"/>
    <property type="molecule type" value="Genomic_DNA"/>
</dbReference>
<dbReference type="Pfam" id="PF00621">
    <property type="entry name" value="RhoGEF"/>
    <property type="match status" value="1"/>
</dbReference>
<feature type="region of interest" description="Disordered" evidence="2">
    <location>
        <begin position="48"/>
        <end position="134"/>
    </location>
</feature>
<protein>
    <recommendedName>
        <fullName evidence="3">DH domain-containing protein</fullName>
    </recommendedName>
</protein>
<dbReference type="PANTHER" id="PTHR12877">
    <property type="entry name" value="RHO GUANINE NUCLEOTIDE EXCHANGE FACTOR"/>
    <property type="match status" value="1"/>
</dbReference>
<feature type="region of interest" description="Disordered" evidence="2">
    <location>
        <begin position="162"/>
        <end position="194"/>
    </location>
</feature>
<feature type="compositionally biased region" description="Basic and acidic residues" evidence="2">
    <location>
        <begin position="98"/>
        <end position="119"/>
    </location>
</feature>
<dbReference type="AlphaFoldDB" id="A0AAN9AVW2"/>
<evidence type="ECO:0000313" key="5">
    <source>
        <dbReference type="Proteomes" id="UP001374579"/>
    </source>
</evidence>
<dbReference type="CDD" id="cd00160">
    <property type="entry name" value="RhoGEF"/>
    <property type="match status" value="1"/>
</dbReference>
<dbReference type="SMART" id="SM00325">
    <property type="entry name" value="RhoGEF"/>
    <property type="match status" value="1"/>
</dbReference>
<proteinExistence type="predicted"/>
<feature type="compositionally biased region" description="Basic and acidic residues" evidence="2">
    <location>
        <begin position="71"/>
        <end position="80"/>
    </location>
</feature>
<evidence type="ECO:0000256" key="2">
    <source>
        <dbReference type="SAM" id="MobiDB-lite"/>
    </source>
</evidence>
<keyword evidence="5" id="KW-1185">Reference proteome</keyword>
<dbReference type="Proteomes" id="UP001374579">
    <property type="component" value="Unassembled WGS sequence"/>
</dbReference>
<evidence type="ECO:0000259" key="3">
    <source>
        <dbReference type="PROSITE" id="PS50010"/>
    </source>
</evidence>
<dbReference type="PROSITE" id="PS50010">
    <property type="entry name" value="DH_2"/>
    <property type="match status" value="1"/>
</dbReference>
<organism evidence="4 5">
    <name type="scientific">Littorina saxatilis</name>
    <dbReference type="NCBI Taxonomy" id="31220"/>
    <lineage>
        <taxon>Eukaryota</taxon>
        <taxon>Metazoa</taxon>
        <taxon>Spiralia</taxon>
        <taxon>Lophotrochozoa</taxon>
        <taxon>Mollusca</taxon>
        <taxon>Gastropoda</taxon>
        <taxon>Caenogastropoda</taxon>
        <taxon>Littorinimorpha</taxon>
        <taxon>Littorinoidea</taxon>
        <taxon>Littorinidae</taxon>
        <taxon>Littorina</taxon>
    </lineage>
</organism>
<feature type="region of interest" description="Disordered" evidence="2">
    <location>
        <begin position="227"/>
        <end position="398"/>
    </location>
</feature>
<name>A0AAN9AVW2_9CAEN</name>